<proteinExistence type="predicted"/>
<keyword evidence="3" id="KW-1185">Reference proteome</keyword>
<sequence length="355" mass="37630">MNTFTKLLFRGVFATIFTLSLSVSAFAQEEEEDDAPLSISGSIDTYVRTAPGYEGAAPGTSFANGNGFSMGMLDLIVSKEVGKVGFVGNVVFGPRGQEAAFGAPTGLQFVNQLYGYWNVSDKVKLTMGAFNTYLGYEVISPTANFNYTTSYMFSWGPFNQAGLKADFALSDNFSLMLAVMNPTDVLETNTFGNHLTAGLQLGYSGDFGSIYLNSRYGDYSGKLFQGDITAGFDISDAFFLGVNATVLEDDGAGFSGVALYPQIGVSDNFSIGVRGEYFAVKGAYLGGIGAGPIGYDTNGDGSVIDLTLSGNISVGKLTFIPEVRIDATSEDTYVNKDGEAGKSLPSLLFAAIYSF</sequence>
<accession>A0ABZ0IIA9</accession>
<dbReference type="Pfam" id="PF07642">
    <property type="entry name" value="BBP2"/>
    <property type="match status" value="1"/>
</dbReference>
<dbReference type="InterPro" id="IPR011486">
    <property type="entry name" value="BBP2"/>
</dbReference>
<evidence type="ECO:0000313" key="2">
    <source>
        <dbReference type="EMBL" id="WOK04773.1"/>
    </source>
</evidence>
<dbReference type="RefSeq" id="WP_317487573.1">
    <property type="nucleotide sequence ID" value="NZ_CP136051.1"/>
</dbReference>
<organism evidence="2 3">
    <name type="scientific">Imperialibacter roseus</name>
    <dbReference type="NCBI Taxonomy" id="1324217"/>
    <lineage>
        <taxon>Bacteria</taxon>
        <taxon>Pseudomonadati</taxon>
        <taxon>Bacteroidota</taxon>
        <taxon>Cytophagia</taxon>
        <taxon>Cytophagales</taxon>
        <taxon>Flammeovirgaceae</taxon>
        <taxon>Imperialibacter</taxon>
    </lineage>
</organism>
<dbReference type="Proteomes" id="UP001302349">
    <property type="component" value="Chromosome"/>
</dbReference>
<name>A0ABZ0IIA9_9BACT</name>
<feature type="signal peptide" evidence="1">
    <location>
        <begin position="1"/>
        <end position="27"/>
    </location>
</feature>
<evidence type="ECO:0000313" key="3">
    <source>
        <dbReference type="Proteomes" id="UP001302349"/>
    </source>
</evidence>
<gene>
    <name evidence="2" type="ORF">RT717_16955</name>
</gene>
<protein>
    <submittedName>
        <fullName evidence="2">Outer membrane beta-barrel protein</fullName>
    </submittedName>
</protein>
<feature type="chain" id="PRO_5045820031" evidence="1">
    <location>
        <begin position="28"/>
        <end position="355"/>
    </location>
</feature>
<evidence type="ECO:0000256" key="1">
    <source>
        <dbReference type="SAM" id="SignalP"/>
    </source>
</evidence>
<dbReference type="EMBL" id="CP136051">
    <property type="protein sequence ID" value="WOK04773.1"/>
    <property type="molecule type" value="Genomic_DNA"/>
</dbReference>
<keyword evidence="1" id="KW-0732">Signal</keyword>
<reference evidence="2 3" key="1">
    <citation type="journal article" date="2023" name="Microbiol. Resour. Announc.">
        <title>Complete Genome Sequence of Imperialibacter roseus strain P4T.</title>
        <authorList>
            <person name="Tizabi D.R."/>
            <person name="Bachvaroff T."/>
            <person name="Hill R.T."/>
        </authorList>
    </citation>
    <scope>NUCLEOTIDE SEQUENCE [LARGE SCALE GENOMIC DNA]</scope>
    <source>
        <strain evidence="2 3">P4T</strain>
    </source>
</reference>